<keyword evidence="3" id="KW-1185">Reference proteome</keyword>
<dbReference type="Gene3D" id="3.30.70.100">
    <property type="match status" value="1"/>
</dbReference>
<name>A0ABW9G3C6_9GAMM</name>
<dbReference type="Pfam" id="PF16291">
    <property type="entry name" value="DUF4937"/>
    <property type="match status" value="1"/>
</dbReference>
<dbReference type="InterPro" id="IPR032555">
    <property type="entry name" value="DUF4937"/>
</dbReference>
<gene>
    <name evidence="2" type="ORF">ABUE30_00380</name>
</gene>
<organism evidence="2 3">
    <name type="scientific">Celerinatantimonas yamalensis</name>
    <dbReference type="NCBI Taxonomy" id="559956"/>
    <lineage>
        <taxon>Bacteria</taxon>
        <taxon>Pseudomonadati</taxon>
        <taxon>Pseudomonadota</taxon>
        <taxon>Gammaproteobacteria</taxon>
        <taxon>Celerinatantimonadaceae</taxon>
        <taxon>Celerinatantimonas</taxon>
    </lineage>
</organism>
<dbReference type="Proteomes" id="UP001629953">
    <property type="component" value="Unassembled WGS sequence"/>
</dbReference>
<dbReference type="SUPFAM" id="SSF54909">
    <property type="entry name" value="Dimeric alpha+beta barrel"/>
    <property type="match status" value="2"/>
</dbReference>
<evidence type="ECO:0000259" key="1">
    <source>
        <dbReference type="Pfam" id="PF16291"/>
    </source>
</evidence>
<comment type="caution">
    <text evidence="2">The sequence shown here is derived from an EMBL/GenBank/DDBJ whole genome shotgun (WGS) entry which is preliminary data.</text>
</comment>
<reference evidence="2 3" key="1">
    <citation type="journal article" date="2013" name="Int. J. Syst. Evol. Microbiol.">
        <title>Celerinatantimonas yamalensis sp. nov., a cold-adapted diazotrophic bacterium from a cold permafrost brine.</title>
        <authorList>
            <person name="Shcherbakova V."/>
            <person name="Chuvilskaya N."/>
            <person name="Rivkina E."/>
            <person name="Demidov N."/>
            <person name="Uchaeva V."/>
            <person name="Suetin S."/>
            <person name="Suzina N."/>
            <person name="Gilichinsky D."/>
        </authorList>
    </citation>
    <scope>NUCLEOTIDE SEQUENCE [LARGE SCALE GENOMIC DNA]</scope>
    <source>
        <strain evidence="2 3">C7</strain>
    </source>
</reference>
<protein>
    <submittedName>
        <fullName evidence="2">DUF4937 domain-containing protein</fullName>
    </submittedName>
</protein>
<accession>A0ABW9G3C6</accession>
<sequence>MIVKFIECIPVPGKERAFSQAQKAWTSVSQCNGFISQYGGWNNKNSHAVILSIWENQRLVNDFMLSMHDSIVESTAQMQTYQQCFVHYLTVEHMISASRCFNLSDIGFIRIADCTLKPHGKPLFINDQLSIWNPTMASCSGMLGGYVAKFNEEPDRYMVVSLWQDQQSHHQYVAHQFKIARHQVNVEAYIENLVGYQIPTIKGWGV</sequence>
<dbReference type="InterPro" id="IPR011008">
    <property type="entry name" value="Dimeric_a/b-barrel"/>
</dbReference>
<feature type="domain" description="DUF4937" evidence="1">
    <location>
        <begin position="2"/>
        <end position="88"/>
    </location>
</feature>
<evidence type="ECO:0000313" key="2">
    <source>
        <dbReference type="EMBL" id="MFM2483546.1"/>
    </source>
</evidence>
<proteinExistence type="predicted"/>
<evidence type="ECO:0000313" key="3">
    <source>
        <dbReference type="Proteomes" id="UP001629953"/>
    </source>
</evidence>
<dbReference type="RefSeq" id="WP_408621657.1">
    <property type="nucleotide sequence ID" value="NZ_JBEQCT010000001.1"/>
</dbReference>
<dbReference type="EMBL" id="JBEQCT010000001">
    <property type="protein sequence ID" value="MFM2483546.1"/>
    <property type="molecule type" value="Genomic_DNA"/>
</dbReference>